<organism evidence="1 2">
    <name type="scientific">Amycolatopsis halotolerans</name>
    <dbReference type="NCBI Taxonomy" id="330083"/>
    <lineage>
        <taxon>Bacteria</taxon>
        <taxon>Bacillati</taxon>
        <taxon>Actinomycetota</taxon>
        <taxon>Actinomycetes</taxon>
        <taxon>Pseudonocardiales</taxon>
        <taxon>Pseudonocardiaceae</taxon>
        <taxon>Amycolatopsis</taxon>
    </lineage>
</organism>
<accession>A0ABV7QQV1</accession>
<dbReference type="EMBL" id="JBHRWI010000039">
    <property type="protein sequence ID" value="MFC3514344.1"/>
    <property type="molecule type" value="Genomic_DNA"/>
</dbReference>
<comment type="caution">
    <text evidence="1">The sequence shown here is derived from an EMBL/GenBank/DDBJ whole genome shotgun (WGS) entry which is preliminary data.</text>
</comment>
<name>A0ABV7QQV1_9PSEU</name>
<dbReference type="RefSeq" id="WP_377896676.1">
    <property type="nucleotide sequence ID" value="NZ_JBHRWI010000039.1"/>
</dbReference>
<dbReference type="Proteomes" id="UP001595764">
    <property type="component" value="Unassembled WGS sequence"/>
</dbReference>
<proteinExistence type="predicted"/>
<evidence type="ECO:0000313" key="2">
    <source>
        <dbReference type="Proteomes" id="UP001595764"/>
    </source>
</evidence>
<protein>
    <submittedName>
        <fullName evidence="1">Uncharacterized protein</fullName>
    </submittedName>
</protein>
<sequence>MIDVVRTDVSARMGRLLWCGLMLVGTIASGYRLGTGIMIAEAVLGARDERRSLESGAKPLSAKAEAAAG</sequence>
<gene>
    <name evidence="1" type="ORF">ACFORO_29535</name>
</gene>
<reference evidence="2" key="1">
    <citation type="journal article" date="2019" name="Int. J. Syst. Evol. Microbiol.">
        <title>The Global Catalogue of Microorganisms (GCM) 10K type strain sequencing project: providing services to taxonomists for standard genome sequencing and annotation.</title>
        <authorList>
            <consortium name="The Broad Institute Genomics Platform"/>
            <consortium name="The Broad Institute Genome Sequencing Center for Infectious Disease"/>
            <person name="Wu L."/>
            <person name="Ma J."/>
        </authorList>
    </citation>
    <scope>NUCLEOTIDE SEQUENCE [LARGE SCALE GENOMIC DNA]</scope>
    <source>
        <strain evidence="2">CGMCC 4.7682</strain>
    </source>
</reference>
<evidence type="ECO:0000313" key="1">
    <source>
        <dbReference type="EMBL" id="MFC3514344.1"/>
    </source>
</evidence>
<keyword evidence="2" id="KW-1185">Reference proteome</keyword>